<gene>
    <name evidence="7" type="primary">vsr</name>
    <name evidence="7" type="ORF">DXC17_13725</name>
</gene>
<comment type="function">
    <text evidence="6">May nick specific sequences that contain T:G mispairs resulting from m5C-deamination.</text>
</comment>
<dbReference type="AlphaFoldDB" id="A0A3E4W1V8"/>
<evidence type="ECO:0000256" key="4">
    <source>
        <dbReference type="ARBA" id="ARBA00022801"/>
    </source>
</evidence>
<dbReference type="Gene3D" id="3.40.960.10">
    <property type="entry name" value="VSR Endonuclease"/>
    <property type="match status" value="1"/>
</dbReference>
<dbReference type="InterPro" id="IPR004603">
    <property type="entry name" value="DNA_mismatch_endonuc_vsr"/>
</dbReference>
<evidence type="ECO:0000256" key="3">
    <source>
        <dbReference type="ARBA" id="ARBA00022763"/>
    </source>
</evidence>
<dbReference type="Pfam" id="PF03852">
    <property type="entry name" value="Vsr"/>
    <property type="match status" value="1"/>
</dbReference>
<dbReference type="EMBL" id="QSTF01000045">
    <property type="protein sequence ID" value="RGM36189.1"/>
    <property type="molecule type" value="Genomic_DNA"/>
</dbReference>
<evidence type="ECO:0000256" key="6">
    <source>
        <dbReference type="PIRNR" id="PIRNR018267"/>
    </source>
</evidence>
<proteinExistence type="inferred from homology"/>
<keyword evidence="4 6" id="KW-0378">Hydrolase</keyword>
<dbReference type="Proteomes" id="UP000260780">
    <property type="component" value="Unassembled WGS sequence"/>
</dbReference>
<organism evidence="7 8">
    <name type="scientific">Phocaeicola plebeius</name>
    <dbReference type="NCBI Taxonomy" id="310297"/>
    <lineage>
        <taxon>Bacteria</taxon>
        <taxon>Pseudomonadati</taxon>
        <taxon>Bacteroidota</taxon>
        <taxon>Bacteroidia</taxon>
        <taxon>Bacteroidales</taxon>
        <taxon>Bacteroidaceae</taxon>
        <taxon>Phocaeicola</taxon>
    </lineage>
</organism>
<dbReference type="PIRSF" id="PIRSF018267">
    <property type="entry name" value="VSR_endonuc"/>
    <property type="match status" value="1"/>
</dbReference>
<evidence type="ECO:0000256" key="2">
    <source>
        <dbReference type="ARBA" id="ARBA00022759"/>
    </source>
</evidence>
<keyword evidence="5 6" id="KW-0234">DNA repair</keyword>
<accession>A0A3E4W1V8</accession>
<keyword evidence="3 6" id="KW-0227">DNA damage</keyword>
<evidence type="ECO:0000313" key="8">
    <source>
        <dbReference type="Proteomes" id="UP000260780"/>
    </source>
</evidence>
<keyword evidence="2 6" id="KW-0255">Endonuclease</keyword>
<reference evidence="7 8" key="1">
    <citation type="submission" date="2018-08" db="EMBL/GenBank/DDBJ databases">
        <title>A genome reference for cultivated species of the human gut microbiota.</title>
        <authorList>
            <person name="Zou Y."/>
            <person name="Xue W."/>
            <person name="Luo G."/>
        </authorList>
    </citation>
    <scope>NUCLEOTIDE SEQUENCE [LARGE SCALE GENOMIC DNA]</scope>
    <source>
        <strain evidence="7 8">OM08-14</strain>
    </source>
</reference>
<dbReference type="GO" id="GO:0006298">
    <property type="term" value="P:mismatch repair"/>
    <property type="evidence" value="ECO:0007669"/>
    <property type="project" value="UniProtKB-UniRule"/>
</dbReference>
<dbReference type="EC" id="3.1.-.-" evidence="6"/>
<dbReference type="NCBIfam" id="TIGR00632">
    <property type="entry name" value="vsr"/>
    <property type="match status" value="1"/>
</dbReference>
<name>A0A3E4W1V8_9BACT</name>
<evidence type="ECO:0000256" key="1">
    <source>
        <dbReference type="ARBA" id="ARBA00022722"/>
    </source>
</evidence>
<dbReference type="GO" id="GO:0004519">
    <property type="term" value="F:endonuclease activity"/>
    <property type="evidence" value="ECO:0007669"/>
    <property type="project" value="UniProtKB-KW"/>
</dbReference>
<comment type="similarity">
    <text evidence="6">Belongs to the vsr family.</text>
</comment>
<dbReference type="InterPro" id="IPR011335">
    <property type="entry name" value="Restrct_endonuc-II-like"/>
</dbReference>
<dbReference type="GO" id="GO:0016787">
    <property type="term" value="F:hydrolase activity"/>
    <property type="evidence" value="ECO:0007669"/>
    <property type="project" value="UniProtKB-KW"/>
</dbReference>
<keyword evidence="1 6" id="KW-0540">Nuclease</keyword>
<sequence length="154" mass="18246">MADKMTSQQRHRCMSSIKSLDTKPEMVVRRWLWREGFRYRLHVKSLPGTPDIVLRKLKTVIFVNGCFWHGHIEGECYRPSKSNIEFWTQKIKRNRERDVSNSLALRSKGWKVLVVWECQLIKKRRMETLSALSLKLSEILLDLNGAKRYSVDLK</sequence>
<dbReference type="SUPFAM" id="SSF52980">
    <property type="entry name" value="Restriction endonuclease-like"/>
    <property type="match status" value="1"/>
</dbReference>
<dbReference type="CDD" id="cd00221">
    <property type="entry name" value="Vsr"/>
    <property type="match status" value="1"/>
</dbReference>
<comment type="caution">
    <text evidence="7">The sequence shown here is derived from an EMBL/GenBank/DDBJ whole genome shotgun (WGS) entry which is preliminary data.</text>
</comment>
<protein>
    <recommendedName>
        <fullName evidence="6">Very short patch repair endonuclease</fullName>
        <ecNumber evidence="6">3.1.-.-</ecNumber>
    </recommendedName>
</protein>
<evidence type="ECO:0000313" key="7">
    <source>
        <dbReference type="EMBL" id="RGM36189.1"/>
    </source>
</evidence>
<evidence type="ECO:0000256" key="5">
    <source>
        <dbReference type="ARBA" id="ARBA00023204"/>
    </source>
</evidence>